<comment type="caution">
    <text evidence="5">The sequence shown here is derived from an EMBL/GenBank/DDBJ whole genome shotgun (WGS) entry which is preliminary data.</text>
</comment>
<dbReference type="HAMAP" id="MF_01875">
    <property type="entry name" value="Prokaryotic_Ku"/>
    <property type="match status" value="1"/>
</dbReference>
<comment type="function">
    <text evidence="2">With LigD forms a non-homologous end joining (NHEJ) DNA repair enzyme, which repairs dsDNA breaks with reduced fidelity. Binds linear dsDNA with 5'- and 3'- overhangs but not closed circular dsDNA nor ssDNA. Recruits and stimulates the ligase activity of LigD.</text>
</comment>
<dbReference type="Pfam" id="PF02735">
    <property type="entry name" value="Ku"/>
    <property type="match status" value="1"/>
</dbReference>
<reference evidence="5 6" key="1">
    <citation type="submission" date="2019-08" db="EMBL/GenBank/DDBJ databases">
        <authorList>
            <person name="Seo Y.L."/>
        </authorList>
    </citation>
    <scope>NUCLEOTIDE SEQUENCE [LARGE SCALE GENOMIC DNA]</scope>
    <source>
        <strain evidence="5 6">MaA-C15</strain>
    </source>
</reference>
<organism evidence="5 6">
    <name type="scientific">Neoaquamicrobium microcysteis</name>
    <dbReference type="NCBI Taxonomy" id="2682781"/>
    <lineage>
        <taxon>Bacteria</taxon>
        <taxon>Pseudomonadati</taxon>
        <taxon>Pseudomonadota</taxon>
        <taxon>Alphaproteobacteria</taxon>
        <taxon>Hyphomicrobiales</taxon>
        <taxon>Phyllobacteriaceae</taxon>
        <taxon>Neoaquamicrobium</taxon>
    </lineage>
</organism>
<comment type="similarity">
    <text evidence="2">Belongs to the prokaryotic Ku family.</text>
</comment>
<protein>
    <recommendedName>
        <fullName evidence="2">Non-homologous end joining protein Ku</fullName>
    </recommendedName>
</protein>
<dbReference type="GO" id="GO:0006310">
    <property type="term" value="P:DNA recombination"/>
    <property type="evidence" value="ECO:0007669"/>
    <property type="project" value="UniProtKB-KW"/>
</dbReference>
<keyword evidence="2" id="KW-0233">DNA recombination</keyword>
<comment type="subunit">
    <text evidence="2">Homodimer. Interacts with LigD.</text>
</comment>
<sequence>MATRAIWKGHLSVGELSCAVALYSAATTSERVSFHIVNRKTGNRVRREYVDEQTGKPVDRDDQVKGYETAKNSYVILEPDEIAAAVPEGDKTLSIENFVPCNEIDTAYFDKPYFLTPADEAAEAAFAVIREGMRKKKVAALARAVLFRRVRSVLIRPRGCGLLANTLNFDYEVRSAEDAFANVPKMKIKGEMLDLAKHIIDTKKGDFDPAAFDDRYDAALAELVKAKAEGREIEKPKKQRTGKVIDLMEALRESAAAEAKSRRGKAKKPSSSGSPKREAG</sequence>
<dbReference type="OrthoDB" id="9780854at2"/>
<dbReference type="RefSeq" id="WP_148916239.1">
    <property type="nucleotide sequence ID" value="NZ_VSZS01000066.1"/>
</dbReference>
<keyword evidence="6" id="KW-1185">Reference proteome</keyword>
<keyword evidence="2" id="KW-0234">DNA repair</keyword>
<dbReference type="PANTHER" id="PTHR41251:SF1">
    <property type="entry name" value="NON-HOMOLOGOUS END JOINING PROTEIN KU"/>
    <property type="match status" value="1"/>
</dbReference>
<evidence type="ECO:0000256" key="2">
    <source>
        <dbReference type="HAMAP-Rule" id="MF_01875"/>
    </source>
</evidence>
<proteinExistence type="inferred from homology"/>
<evidence type="ECO:0000256" key="1">
    <source>
        <dbReference type="ARBA" id="ARBA00023125"/>
    </source>
</evidence>
<dbReference type="GO" id="GO:0003690">
    <property type="term" value="F:double-stranded DNA binding"/>
    <property type="evidence" value="ECO:0007669"/>
    <property type="project" value="UniProtKB-UniRule"/>
</dbReference>
<dbReference type="InterPro" id="IPR009187">
    <property type="entry name" value="Prok_Ku"/>
</dbReference>
<dbReference type="AlphaFoldDB" id="A0A5D4GRY8"/>
<accession>A0A5D4GRY8</accession>
<evidence type="ECO:0000313" key="5">
    <source>
        <dbReference type="EMBL" id="TYR30703.1"/>
    </source>
</evidence>
<dbReference type="PIRSF" id="PIRSF006493">
    <property type="entry name" value="Prok_Ku"/>
    <property type="match status" value="1"/>
</dbReference>
<dbReference type="GO" id="GO:0006303">
    <property type="term" value="P:double-strand break repair via nonhomologous end joining"/>
    <property type="evidence" value="ECO:0007669"/>
    <property type="project" value="UniProtKB-UniRule"/>
</dbReference>
<dbReference type="InterPro" id="IPR006164">
    <property type="entry name" value="DNA_bd_Ku70/Ku80"/>
</dbReference>
<gene>
    <name evidence="2" type="primary">ku</name>
    <name evidence="5" type="ORF">FY036_18520</name>
</gene>
<evidence type="ECO:0000313" key="6">
    <source>
        <dbReference type="Proteomes" id="UP000323258"/>
    </source>
</evidence>
<feature type="domain" description="Ku" evidence="4">
    <location>
        <begin position="55"/>
        <end position="185"/>
    </location>
</feature>
<dbReference type="NCBIfam" id="TIGR02772">
    <property type="entry name" value="Ku_bact"/>
    <property type="match status" value="1"/>
</dbReference>
<dbReference type="InterPro" id="IPR016194">
    <property type="entry name" value="SPOC-like_C_dom_sf"/>
</dbReference>
<dbReference type="CDD" id="cd00789">
    <property type="entry name" value="KU_like"/>
    <property type="match status" value="1"/>
</dbReference>
<dbReference type="EMBL" id="VSZS01000066">
    <property type="protein sequence ID" value="TYR30703.1"/>
    <property type="molecule type" value="Genomic_DNA"/>
</dbReference>
<dbReference type="SUPFAM" id="SSF100939">
    <property type="entry name" value="SPOC domain-like"/>
    <property type="match status" value="1"/>
</dbReference>
<dbReference type="Gene3D" id="2.40.290.10">
    <property type="match status" value="1"/>
</dbReference>
<dbReference type="SMART" id="SM00559">
    <property type="entry name" value="Ku78"/>
    <property type="match status" value="1"/>
</dbReference>
<reference evidence="5 6" key="2">
    <citation type="submission" date="2019-09" db="EMBL/GenBank/DDBJ databases">
        <title>Mesorhizobium sp. MaA-C15 isolated from Microcystis aeruginosa.</title>
        <authorList>
            <person name="Jeong S.E."/>
            <person name="Jin H.M."/>
            <person name="Jeon C.O."/>
        </authorList>
    </citation>
    <scope>NUCLEOTIDE SEQUENCE [LARGE SCALE GENOMIC DNA]</scope>
    <source>
        <strain evidence="5 6">MaA-C15</strain>
    </source>
</reference>
<evidence type="ECO:0000259" key="4">
    <source>
        <dbReference type="SMART" id="SM00559"/>
    </source>
</evidence>
<keyword evidence="1 2" id="KW-0238">DNA-binding</keyword>
<name>A0A5D4GRY8_9HYPH</name>
<keyword evidence="2" id="KW-0227">DNA damage</keyword>
<feature type="region of interest" description="Disordered" evidence="3">
    <location>
        <begin position="255"/>
        <end position="280"/>
    </location>
</feature>
<dbReference type="Proteomes" id="UP000323258">
    <property type="component" value="Unassembled WGS sequence"/>
</dbReference>
<dbReference type="PANTHER" id="PTHR41251">
    <property type="entry name" value="NON-HOMOLOGOUS END JOINING PROTEIN KU"/>
    <property type="match status" value="1"/>
</dbReference>
<evidence type="ECO:0000256" key="3">
    <source>
        <dbReference type="SAM" id="MobiDB-lite"/>
    </source>
</evidence>